<dbReference type="EMBL" id="BARU01005722">
    <property type="protein sequence ID" value="GAH40452.1"/>
    <property type="molecule type" value="Genomic_DNA"/>
</dbReference>
<comment type="caution">
    <text evidence="1">The sequence shown here is derived from an EMBL/GenBank/DDBJ whole genome shotgun (WGS) entry which is preliminary data.</text>
</comment>
<gene>
    <name evidence="1" type="ORF">S03H2_11196</name>
</gene>
<name>X1F6C2_9ZZZZ</name>
<protein>
    <submittedName>
        <fullName evidence="1">Uncharacterized protein</fullName>
    </submittedName>
</protein>
<organism evidence="1">
    <name type="scientific">marine sediment metagenome</name>
    <dbReference type="NCBI Taxonomy" id="412755"/>
    <lineage>
        <taxon>unclassified sequences</taxon>
        <taxon>metagenomes</taxon>
        <taxon>ecological metagenomes</taxon>
    </lineage>
</organism>
<evidence type="ECO:0000313" key="1">
    <source>
        <dbReference type="EMBL" id="GAH40452.1"/>
    </source>
</evidence>
<proteinExistence type="predicted"/>
<dbReference type="AlphaFoldDB" id="X1F6C2"/>
<reference evidence="1" key="1">
    <citation type="journal article" date="2014" name="Front. Microbiol.">
        <title>High frequency of phylogenetically diverse reductive dehalogenase-homologous genes in deep subseafloor sedimentary metagenomes.</title>
        <authorList>
            <person name="Kawai M."/>
            <person name="Futagami T."/>
            <person name="Toyoda A."/>
            <person name="Takaki Y."/>
            <person name="Nishi S."/>
            <person name="Hori S."/>
            <person name="Arai W."/>
            <person name="Tsubouchi T."/>
            <person name="Morono Y."/>
            <person name="Uchiyama I."/>
            <person name="Ito T."/>
            <person name="Fujiyama A."/>
            <person name="Inagaki F."/>
            <person name="Takami H."/>
        </authorList>
    </citation>
    <scope>NUCLEOTIDE SEQUENCE</scope>
    <source>
        <strain evidence="1">Expedition CK06-06</strain>
    </source>
</reference>
<sequence length="204" mass="24290">MTSGQLCVVVKRAISKVIADFQSDPERFWNERDMHWSLFYYLKQVQVCEEAYPTQLIRAEFPTLKVFNGKKPARGHYDLVLLDAKSYFKPEVQNMKAQAPWKEYLELVQIAVAIEVKLWLNRLRPENMAERADWDIKKLTDTPNNVKNAYFLNFVQLDFNSEYMRDYYRQLREYLGEKKGQHPELHILCVPSDSQFQINTDNWL</sequence>
<accession>X1F6C2</accession>